<accession>A0ACC2FR20</accession>
<comment type="caution">
    <text evidence="1">The sequence shown here is derived from an EMBL/GenBank/DDBJ whole genome shotgun (WGS) entry which is preliminary data.</text>
</comment>
<dbReference type="EMBL" id="CM055750">
    <property type="protein sequence ID" value="KAJ7993820.1"/>
    <property type="molecule type" value="Genomic_DNA"/>
</dbReference>
<reference evidence="1" key="1">
    <citation type="submission" date="2021-05" db="EMBL/GenBank/DDBJ databases">
        <authorList>
            <person name="Pan Q."/>
            <person name="Jouanno E."/>
            <person name="Zahm M."/>
            <person name="Klopp C."/>
            <person name="Cabau C."/>
            <person name="Louis A."/>
            <person name="Berthelot C."/>
            <person name="Parey E."/>
            <person name="Roest Crollius H."/>
            <person name="Montfort J."/>
            <person name="Robinson-Rechavi M."/>
            <person name="Bouchez O."/>
            <person name="Lampietro C."/>
            <person name="Lopez Roques C."/>
            <person name="Donnadieu C."/>
            <person name="Postlethwait J."/>
            <person name="Bobe J."/>
            <person name="Dillon D."/>
            <person name="Chandos A."/>
            <person name="von Hippel F."/>
            <person name="Guiguen Y."/>
        </authorList>
    </citation>
    <scope>NUCLEOTIDE SEQUENCE</scope>
    <source>
        <strain evidence="1">YG-Jan2019</strain>
    </source>
</reference>
<organism evidence="1 2">
    <name type="scientific">Dallia pectoralis</name>
    <name type="common">Alaska blackfish</name>
    <dbReference type="NCBI Taxonomy" id="75939"/>
    <lineage>
        <taxon>Eukaryota</taxon>
        <taxon>Metazoa</taxon>
        <taxon>Chordata</taxon>
        <taxon>Craniata</taxon>
        <taxon>Vertebrata</taxon>
        <taxon>Euteleostomi</taxon>
        <taxon>Actinopterygii</taxon>
        <taxon>Neopterygii</taxon>
        <taxon>Teleostei</taxon>
        <taxon>Protacanthopterygii</taxon>
        <taxon>Esociformes</taxon>
        <taxon>Umbridae</taxon>
        <taxon>Dallia</taxon>
    </lineage>
</organism>
<evidence type="ECO:0000313" key="2">
    <source>
        <dbReference type="Proteomes" id="UP001157502"/>
    </source>
</evidence>
<name>A0ACC2FR20_DALPE</name>
<sequence>MLRFAKQDGNESHVMLEVSTKSPELNSSVAADTVKKCKKRKKKRTTKDISIQEQEEAMTEDDTIGHQQLANGKRVKKRKHVSQTVTELEQSETEKKKHKKEIKTQPLRDSAVAANENDRSHKKRKKHKVGEAEQGMNSVLSKLAVDVPDITVSNETRKAKKKHKNRQAELITRAEIQTISITPDNTDVIELHNKMNNGVNSLLTKAQENVKEKRKKKKAPLTNDVQTGPDIEKAGAHPTIRLTGTLKKTRSSQEKELSLEYFRKLEELKQFIPNVELESVSAIRKLINYDLERFKEFRSKGIELRSGRFSAEENERLKTNVHDFIALTGISSPYKLFFPLHFEDEKSEIMKLKSKNKFLKRIAEGIPRLWNKIYHRGRKIFDHNNYKGRFTEDELHTLKKLHTLHGNSWSKISELTDRSTTALEARFSHISENAGRWTETELKRLMDAMQDQLAGQAETSDGPATIRKDKLFKEVPWKAVSERVKTRHWSQCREKWMLVLKQKLDRKQISFAKRVKSIQIKVHLIKELYELQVEDVADINWDELALKIGDVTPYFLQKHFYRLKLAKVPLWQNKTFCDIMDFLSIKVLPKYEDYLHKAGLDLESESRTEPQEFLVLSDIFNDLEDCDHDDLADE</sequence>
<dbReference type="Proteomes" id="UP001157502">
    <property type="component" value="Chromosome 23"/>
</dbReference>
<gene>
    <name evidence="1" type="ORF">DPEC_G00258680</name>
</gene>
<proteinExistence type="predicted"/>
<keyword evidence="2" id="KW-1185">Reference proteome</keyword>
<evidence type="ECO:0000313" key="1">
    <source>
        <dbReference type="EMBL" id="KAJ7993820.1"/>
    </source>
</evidence>
<protein>
    <submittedName>
        <fullName evidence="1">Uncharacterized protein</fullName>
    </submittedName>
</protein>